<name>A0A2X0IEN0_9ACTN</name>
<protein>
    <recommendedName>
        <fullName evidence="3">Pyrrolo-quinoline quinone repeat domain-containing protein</fullName>
    </recommendedName>
</protein>
<dbReference type="SUPFAM" id="SSF50998">
    <property type="entry name" value="Quinoprotein alcohol dehydrogenase-like"/>
    <property type="match status" value="1"/>
</dbReference>
<evidence type="ECO:0000256" key="2">
    <source>
        <dbReference type="SAM" id="Phobius"/>
    </source>
</evidence>
<evidence type="ECO:0000256" key="1">
    <source>
        <dbReference type="SAM" id="MobiDB-lite"/>
    </source>
</evidence>
<dbReference type="Pfam" id="PF13360">
    <property type="entry name" value="PQQ_2"/>
    <property type="match status" value="1"/>
</dbReference>
<accession>A0A2X0IEN0</accession>
<evidence type="ECO:0000259" key="3">
    <source>
        <dbReference type="Pfam" id="PF13360"/>
    </source>
</evidence>
<feature type="domain" description="Pyrrolo-quinoline quinone repeat" evidence="3">
    <location>
        <begin position="318"/>
        <end position="525"/>
    </location>
</feature>
<feature type="compositionally biased region" description="Low complexity" evidence="1">
    <location>
        <begin position="10"/>
        <end position="31"/>
    </location>
</feature>
<feature type="region of interest" description="Disordered" evidence="1">
    <location>
        <begin position="1"/>
        <end position="86"/>
    </location>
</feature>
<dbReference type="InterPro" id="IPR015943">
    <property type="entry name" value="WD40/YVTN_repeat-like_dom_sf"/>
</dbReference>
<keyword evidence="2" id="KW-0472">Membrane</keyword>
<evidence type="ECO:0000313" key="5">
    <source>
        <dbReference type="Proteomes" id="UP000248889"/>
    </source>
</evidence>
<dbReference type="AlphaFoldDB" id="A0A2X0IEN0"/>
<keyword evidence="2" id="KW-0812">Transmembrane</keyword>
<proteinExistence type="predicted"/>
<feature type="transmembrane region" description="Helical" evidence="2">
    <location>
        <begin position="228"/>
        <end position="250"/>
    </location>
</feature>
<keyword evidence="2" id="KW-1133">Transmembrane helix</keyword>
<evidence type="ECO:0000313" key="4">
    <source>
        <dbReference type="EMBL" id="RAG81891.1"/>
    </source>
</evidence>
<feature type="compositionally biased region" description="Low complexity" evidence="1">
    <location>
        <begin position="48"/>
        <end position="86"/>
    </location>
</feature>
<gene>
    <name evidence="4" type="ORF">DN069_30430</name>
</gene>
<dbReference type="Proteomes" id="UP000248889">
    <property type="component" value="Unassembled WGS sequence"/>
</dbReference>
<dbReference type="InterPro" id="IPR002372">
    <property type="entry name" value="PQQ_rpt_dom"/>
</dbReference>
<dbReference type="RefSeq" id="WP_111506454.1">
    <property type="nucleotide sequence ID" value="NZ_QKYN01000133.1"/>
</dbReference>
<reference evidence="4 5" key="1">
    <citation type="submission" date="2018-06" db="EMBL/GenBank/DDBJ databases">
        <title>Streptacidiphilus pinicola sp. nov., isolated from pine grove soil.</title>
        <authorList>
            <person name="Roh S.G."/>
            <person name="Park S."/>
            <person name="Kim M.-K."/>
            <person name="Yun B.-R."/>
            <person name="Park J."/>
            <person name="Kim M.J."/>
            <person name="Kim Y.S."/>
            <person name="Kim S.B."/>
        </authorList>
    </citation>
    <scope>NUCLEOTIDE SEQUENCE [LARGE SCALE GENOMIC DNA]</scope>
    <source>
        <strain evidence="4 5">MMS16-CNU450</strain>
    </source>
</reference>
<comment type="caution">
    <text evidence="4">The sequence shown here is derived from an EMBL/GenBank/DDBJ whole genome shotgun (WGS) entry which is preliminary data.</text>
</comment>
<dbReference type="Gene3D" id="2.130.10.10">
    <property type="entry name" value="YVTN repeat-like/Quinoprotein amine dehydrogenase"/>
    <property type="match status" value="1"/>
</dbReference>
<keyword evidence="5" id="KW-1185">Reference proteome</keyword>
<feature type="region of interest" description="Disordered" evidence="1">
    <location>
        <begin position="168"/>
        <end position="207"/>
    </location>
</feature>
<dbReference type="EMBL" id="QKYN01000133">
    <property type="protein sequence ID" value="RAG81891.1"/>
    <property type="molecule type" value="Genomic_DNA"/>
</dbReference>
<sequence>MERADETGNGQEQQYWQQSQQPQQPYESYGQHGQQSYDYSSYGEYANQGYDPAAYQQQPQYDYGQQGYTQPYPQQQYGYEQQQQYGYDQNQTGQASYYETPYQYADPQYVDAQHADPQYAQQQYPYEYDYSQQQTYYADPSGAGATEATPYWATPEEALAADTPIPAQASAPEQESIPDAMEEEAARPTGSTGSTGVRRGGRAPADGLKERVVDAALGRGPGVNRKSYLTRLAVGGGALVILAGAGYVVMGNGSGGGRPSAATGAQPQADIGVNHSKAWAAPAAAGATSGNSSNGSGGNDGLLGAWVTSDAVIRGDGEGVSAYSATDGHKLWSVSAPSSGAVPCAMSPTVNAAGVGAVLFQAQPGNNQACNLLSAVDTGTGQTKWKAQLPSGGGTNYGASVMAGDTRVVAVSDSAVVGYDATGGKQAWSYAGPGKYCALSGNGDGSSLLLQSTCADTSPKQQVISLDPDSGKLRWWRGLPQNASSYTVLSANPAVVSVHMSDASQDTVLSFSDKGDSQGTIAVAQTGGSIDSTHGSFDPDPALFFSGTTMVAAVNPPPQSASAASGPTVIAAYSLLTGKELWRTTAHENGVAAPVGIDGSDAVVATDERVGQPARLSNFDLTTGTETVGGTFPQGTGSLLGSGRVLLRGSLVVALPEYTGSYNTSATAWNAAH</sequence>
<dbReference type="InterPro" id="IPR011047">
    <property type="entry name" value="Quinoprotein_ADH-like_sf"/>
</dbReference>
<organism evidence="4 5">
    <name type="scientific">Streptacidiphilus pinicola</name>
    <dbReference type="NCBI Taxonomy" id="2219663"/>
    <lineage>
        <taxon>Bacteria</taxon>
        <taxon>Bacillati</taxon>
        <taxon>Actinomycetota</taxon>
        <taxon>Actinomycetes</taxon>
        <taxon>Kitasatosporales</taxon>
        <taxon>Streptomycetaceae</taxon>
        <taxon>Streptacidiphilus</taxon>
    </lineage>
</organism>
<dbReference type="OrthoDB" id="3863385at2"/>